<dbReference type="Proteomes" id="UP000680038">
    <property type="component" value="Unassembled WGS sequence"/>
</dbReference>
<keyword evidence="8" id="KW-1185">Reference proteome</keyword>
<evidence type="ECO:0000256" key="1">
    <source>
        <dbReference type="ARBA" id="ARBA00007401"/>
    </source>
</evidence>
<comment type="similarity">
    <text evidence="1">Belongs to the glycosyl hydrolase 2 family.</text>
</comment>
<dbReference type="AlphaFoldDB" id="A0A916J838"/>
<dbReference type="InterPro" id="IPR013783">
    <property type="entry name" value="Ig-like_fold"/>
</dbReference>
<dbReference type="InterPro" id="IPR017853">
    <property type="entry name" value="GH"/>
</dbReference>
<feature type="domain" description="Glycoside hydrolase family 2 immunoglobulin-like beta-sandwich" evidence="4">
    <location>
        <begin position="203"/>
        <end position="304"/>
    </location>
</feature>
<dbReference type="InterPro" id="IPR008979">
    <property type="entry name" value="Galactose-bd-like_sf"/>
</dbReference>
<keyword evidence="3 7" id="KW-0326">Glycosidase</keyword>
<organism evidence="7 8">
    <name type="scientific">Dyadobacter helix</name>
    <dbReference type="NCBI Taxonomy" id="2822344"/>
    <lineage>
        <taxon>Bacteria</taxon>
        <taxon>Pseudomonadati</taxon>
        <taxon>Bacteroidota</taxon>
        <taxon>Cytophagia</taxon>
        <taxon>Cytophagales</taxon>
        <taxon>Spirosomataceae</taxon>
        <taxon>Dyadobacter</taxon>
    </lineage>
</organism>
<comment type="caution">
    <text evidence="7">The sequence shown here is derived from an EMBL/GenBank/DDBJ whole genome shotgun (WGS) entry which is preliminary data.</text>
</comment>
<protein>
    <submittedName>
        <fullName evidence="7">Beta-glucuronidase</fullName>
        <ecNumber evidence="7">3.2.1.31</ecNumber>
    </submittedName>
</protein>
<dbReference type="SUPFAM" id="SSF49303">
    <property type="entry name" value="beta-Galactosidase/glucuronidase domain"/>
    <property type="match status" value="1"/>
</dbReference>
<dbReference type="PANTHER" id="PTHR42732:SF1">
    <property type="entry name" value="BETA-MANNOSIDASE"/>
    <property type="match status" value="1"/>
</dbReference>
<evidence type="ECO:0000256" key="2">
    <source>
        <dbReference type="ARBA" id="ARBA00022801"/>
    </source>
</evidence>
<dbReference type="Gene3D" id="3.20.20.80">
    <property type="entry name" value="Glycosidases"/>
    <property type="match status" value="1"/>
</dbReference>
<dbReference type="PANTHER" id="PTHR42732">
    <property type="entry name" value="BETA-GALACTOSIDASE"/>
    <property type="match status" value="1"/>
</dbReference>
<dbReference type="Pfam" id="PF02837">
    <property type="entry name" value="Glyco_hydro_2_N"/>
    <property type="match status" value="1"/>
</dbReference>
<evidence type="ECO:0000259" key="4">
    <source>
        <dbReference type="Pfam" id="PF00703"/>
    </source>
</evidence>
<dbReference type="GO" id="GO:0005975">
    <property type="term" value="P:carbohydrate metabolic process"/>
    <property type="evidence" value="ECO:0007669"/>
    <property type="project" value="InterPro"/>
</dbReference>
<dbReference type="Gene3D" id="2.60.40.10">
    <property type="entry name" value="Immunoglobulins"/>
    <property type="match status" value="1"/>
</dbReference>
<dbReference type="SUPFAM" id="SSF49785">
    <property type="entry name" value="Galactose-binding domain-like"/>
    <property type="match status" value="1"/>
</dbReference>
<keyword evidence="2 7" id="KW-0378">Hydrolase</keyword>
<accession>A0A916J838</accession>
<dbReference type="SUPFAM" id="SSF51445">
    <property type="entry name" value="(Trans)glycosidases"/>
    <property type="match status" value="1"/>
</dbReference>
<dbReference type="RefSeq" id="WP_229252625.1">
    <property type="nucleotide sequence ID" value="NZ_CAJRAF010000001.1"/>
</dbReference>
<dbReference type="InterPro" id="IPR036156">
    <property type="entry name" value="Beta-gal/glucu_dom_sf"/>
</dbReference>
<sequence>MMNSKFHLLIVAFFFFGYRVALAQYTIGQAEAIPLHGEWSFALDPANMGINGNWYSDQLDKNTRFDKVTVPHCFSTDPRFQFFTGTVWYRKPFVWKRSPGKRIILHFDAVFYKSSVWLNNQKVGQHEGGYTPFSFDITDFLKEGDNLLALSVNNDTWQPGTIPGAKDNNRVNDPFNGWMNYGGLVRPVYLTVKPEVYAENLKIEATPDLQKGTASLKTKLRIRNASQKAVSPKTALSITLEGKNIPLNWKHHTPVISPGQTLVIEYEAALATAQVKLWNLDSPHLYQLTAVTGSDTIRSHFGIRKVEVKNAQLLLNGKPMRIAGGNRVVDHPGLGSLEPDWLVEKDFRLMKEAGMEFQRLTHYTPSENFYNLADRYGMLIITEAGNWQLTPRQMENDTIRAHFRQQFKEMVERDWNHPSVIAYSVGNEYLSELPEGQRWTKDMIEYARELDPTRLYTFASMRLNILPAKPEDEASQYVDIVCANIYGGHAKTLDHIHKLYPDKPILVSEWGVRADDKTEFWYEKPRTDVHHFNESEVNQAKHVSDVVSEVRKRPFVVGASWWSYNDYRSRHFLSNPNGYRPWGIVRPDRSLRPAYQTYQKEMAVLTIEKTGFTTGTEGIHQLKLLIRSRADFPAYETSGYVLEAGNSKFSIPAMKPGESKELNIPVKGFDKNIVLKIYKPTGFLVTETRTELK</sequence>
<dbReference type="InterPro" id="IPR006101">
    <property type="entry name" value="Glyco_hydro_2"/>
</dbReference>
<dbReference type="InterPro" id="IPR006103">
    <property type="entry name" value="Glyco_hydro_2_cat"/>
</dbReference>
<dbReference type="Gene3D" id="2.60.120.260">
    <property type="entry name" value="Galactose-binding domain-like"/>
    <property type="match status" value="1"/>
</dbReference>
<feature type="domain" description="Glycosyl hydrolases family 2 sugar binding" evidence="6">
    <location>
        <begin position="35"/>
        <end position="194"/>
    </location>
</feature>
<evidence type="ECO:0000256" key="3">
    <source>
        <dbReference type="ARBA" id="ARBA00023295"/>
    </source>
</evidence>
<name>A0A916J838_9BACT</name>
<evidence type="ECO:0000313" key="7">
    <source>
        <dbReference type="EMBL" id="CAG4991580.1"/>
    </source>
</evidence>
<dbReference type="InterPro" id="IPR006102">
    <property type="entry name" value="Ig-like_GH2"/>
</dbReference>
<reference evidence="7" key="1">
    <citation type="submission" date="2021-04" db="EMBL/GenBank/DDBJ databases">
        <authorList>
            <person name="Rodrigo-Torres L."/>
            <person name="Arahal R. D."/>
            <person name="Lucena T."/>
        </authorList>
    </citation>
    <scope>NUCLEOTIDE SEQUENCE</scope>
    <source>
        <strain evidence="7">CECT 9275</strain>
    </source>
</reference>
<dbReference type="InterPro" id="IPR051913">
    <property type="entry name" value="GH2_Domain-Containing"/>
</dbReference>
<dbReference type="Pfam" id="PF00703">
    <property type="entry name" value="Glyco_hydro_2"/>
    <property type="match status" value="1"/>
</dbReference>
<evidence type="ECO:0000259" key="6">
    <source>
        <dbReference type="Pfam" id="PF02837"/>
    </source>
</evidence>
<dbReference type="Pfam" id="PF02836">
    <property type="entry name" value="Glyco_hydro_2_C"/>
    <property type="match status" value="1"/>
</dbReference>
<evidence type="ECO:0000259" key="5">
    <source>
        <dbReference type="Pfam" id="PF02836"/>
    </source>
</evidence>
<proteinExistence type="inferred from homology"/>
<dbReference type="EC" id="3.2.1.31" evidence="7"/>
<dbReference type="EMBL" id="CAJRAF010000001">
    <property type="protein sequence ID" value="CAG4991580.1"/>
    <property type="molecule type" value="Genomic_DNA"/>
</dbReference>
<dbReference type="InterPro" id="IPR006104">
    <property type="entry name" value="Glyco_hydro_2_N"/>
</dbReference>
<dbReference type="GO" id="GO:0004566">
    <property type="term" value="F:beta-glucuronidase activity"/>
    <property type="evidence" value="ECO:0007669"/>
    <property type="project" value="UniProtKB-EC"/>
</dbReference>
<dbReference type="PRINTS" id="PR00132">
    <property type="entry name" value="GLHYDRLASE2"/>
</dbReference>
<gene>
    <name evidence="7" type="primary">uidA</name>
    <name evidence="7" type="ORF">DYBT9275_00783</name>
</gene>
<feature type="domain" description="Glycoside hydrolase family 2 catalytic" evidence="5">
    <location>
        <begin position="306"/>
        <end position="604"/>
    </location>
</feature>
<evidence type="ECO:0000313" key="8">
    <source>
        <dbReference type="Proteomes" id="UP000680038"/>
    </source>
</evidence>